<organism evidence="1 2">
    <name type="scientific">Mollisia scopiformis</name>
    <name type="common">Conifer needle endophyte fungus</name>
    <name type="synonym">Phialocephala scopiformis</name>
    <dbReference type="NCBI Taxonomy" id="149040"/>
    <lineage>
        <taxon>Eukaryota</taxon>
        <taxon>Fungi</taxon>
        <taxon>Dikarya</taxon>
        <taxon>Ascomycota</taxon>
        <taxon>Pezizomycotina</taxon>
        <taxon>Leotiomycetes</taxon>
        <taxon>Helotiales</taxon>
        <taxon>Mollisiaceae</taxon>
        <taxon>Mollisia</taxon>
    </lineage>
</organism>
<keyword evidence="2" id="KW-1185">Reference proteome</keyword>
<evidence type="ECO:0000313" key="1">
    <source>
        <dbReference type="EMBL" id="KUJ10291.1"/>
    </source>
</evidence>
<proteinExistence type="predicted"/>
<gene>
    <name evidence="1" type="ORF">LY89DRAFT_675147</name>
</gene>
<dbReference type="EMBL" id="KQ947429">
    <property type="protein sequence ID" value="KUJ10291.1"/>
    <property type="molecule type" value="Genomic_DNA"/>
</dbReference>
<evidence type="ECO:0000313" key="2">
    <source>
        <dbReference type="Proteomes" id="UP000070700"/>
    </source>
</evidence>
<dbReference type="InParanoid" id="A0A132BD46"/>
<name>A0A132BD46_MOLSC</name>
<accession>A0A132BD46</accession>
<dbReference type="AlphaFoldDB" id="A0A132BD46"/>
<protein>
    <submittedName>
        <fullName evidence="1">Uncharacterized protein</fullName>
    </submittedName>
</protein>
<dbReference type="Proteomes" id="UP000070700">
    <property type="component" value="Unassembled WGS sequence"/>
</dbReference>
<dbReference type="GeneID" id="28823214"/>
<dbReference type="KEGG" id="psco:LY89DRAFT_675147"/>
<reference evidence="1 2" key="1">
    <citation type="submission" date="2015-10" db="EMBL/GenBank/DDBJ databases">
        <title>Full genome of DAOMC 229536 Phialocephala scopiformis, a fungal endophyte of spruce producing the potent anti-insectan compound rugulosin.</title>
        <authorList>
            <consortium name="DOE Joint Genome Institute"/>
            <person name="Walker A.K."/>
            <person name="Frasz S.L."/>
            <person name="Seifert K.A."/>
            <person name="Miller J.D."/>
            <person name="Mondo S.J."/>
            <person name="Labutti K."/>
            <person name="Lipzen A."/>
            <person name="Dockter R."/>
            <person name="Kennedy M."/>
            <person name="Grigoriev I.V."/>
            <person name="Spatafora J.W."/>
        </authorList>
    </citation>
    <scope>NUCLEOTIDE SEQUENCE [LARGE SCALE GENOMIC DNA]</scope>
    <source>
        <strain evidence="1 2">CBS 120377</strain>
    </source>
</reference>
<sequence>MDRASVLWCGAGLDRQTDSLSLASPVPYWTRAAGWLLVAGCWRPEFAVGHSRTSTGARGGQDSRLHLALKASPRLHLTLGLIFPALWHRQRKAKRLIICGSELVYCTAWKASEHSTSPHFSSAPSLTGLLTTPPRLVDGTVKGARTRQLVEGQDHRVQ</sequence>
<dbReference type="RefSeq" id="XP_018064646.1">
    <property type="nucleotide sequence ID" value="XM_018213488.1"/>
</dbReference>